<feature type="domain" description="GGDEF" evidence="1">
    <location>
        <begin position="198"/>
        <end position="321"/>
    </location>
</feature>
<dbReference type="Gene3D" id="3.30.450.40">
    <property type="match status" value="1"/>
</dbReference>
<evidence type="ECO:0000259" key="1">
    <source>
        <dbReference type="PROSITE" id="PS50887"/>
    </source>
</evidence>
<dbReference type="GO" id="GO:0043709">
    <property type="term" value="P:cell adhesion involved in single-species biofilm formation"/>
    <property type="evidence" value="ECO:0007669"/>
    <property type="project" value="TreeGrafter"/>
</dbReference>
<dbReference type="GO" id="GO:0005886">
    <property type="term" value="C:plasma membrane"/>
    <property type="evidence" value="ECO:0007669"/>
    <property type="project" value="TreeGrafter"/>
</dbReference>
<dbReference type="SMART" id="SM00267">
    <property type="entry name" value="GGDEF"/>
    <property type="match status" value="1"/>
</dbReference>
<dbReference type="SMART" id="SM00065">
    <property type="entry name" value="GAF"/>
    <property type="match status" value="1"/>
</dbReference>
<dbReference type="GO" id="GO:0052621">
    <property type="term" value="F:diguanylate cyclase activity"/>
    <property type="evidence" value="ECO:0007669"/>
    <property type="project" value="TreeGrafter"/>
</dbReference>
<dbReference type="SUPFAM" id="SSF55781">
    <property type="entry name" value="GAF domain-like"/>
    <property type="match status" value="1"/>
</dbReference>
<accession>A0AAU8DNB7</accession>
<dbReference type="NCBIfam" id="TIGR00254">
    <property type="entry name" value="GGDEF"/>
    <property type="match status" value="1"/>
</dbReference>
<dbReference type="InterPro" id="IPR000160">
    <property type="entry name" value="GGDEF_dom"/>
</dbReference>
<dbReference type="InterPro" id="IPR003018">
    <property type="entry name" value="GAF"/>
</dbReference>
<sequence length="321" mass="34882">MQLPAIAAGGTFDEACASVLSYLQTEIPMGFWSVTRHSNDRQLYLAVDENAYGRQAGDAHRWSDSMCQFMVAGEGPQIAPDVEAVPAYATARVRNSLQIGAYVGLPLVQADGALFGTLCGLDPVAQPAELERHAPLLQILAQLLSSVLQADLMRTAAERLAERSAAEAETDSLTGLFNRRAWDRFLAAEEARYRRFGYAGSVVILDLDSLKLVNDEHGHAAGDEHIRQAARTIRHVTKGSDVVARLGGDEFGILAADMSPQDVEQMVEWLSAELARDGTPGSLGHASYTVTAGFPGAWRDADAAMYRQKRERRSGAVRRQI</sequence>
<dbReference type="Gene3D" id="3.30.70.270">
    <property type="match status" value="1"/>
</dbReference>
<dbReference type="AlphaFoldDB" id="A0AAU8DNB7"/>
<dbReference type="SUPFAM" id="SSF55073">
    <property type="entry name" value="Nucleotide cyclase"/>
    <property type="match status" value="1"/>
</dbReference>
<dbReference type="RefSeq" id="WP_353649369.1">
    <property type="nucleotide sequence ID" value="NZ_CP159218.1"/>
</dbReference>
<dbReference type="CDD" id="cd01949">
    <property type="entry name" value="GGDEF"/>
    <property type="match status" value="1"/>
</dbReference>
<evidence type="ECO:0000313" key="2">
    <source>
        <dbReference type="EMBL" id="XCG63754.1"/>
    </source>
</evidence>
<reference evidence="2" key="1">
    <citation type="submission" date="2024-05" db="EMBL/GenBank/DDBJ databases">
        <authorList>
            <person name="Cai S.Y."/>
            <person name="Jin L.M."/>
            <person name="Li H.R."/>
        </authorList>
    </citation>
    <scope>NUCLEOTIDE SEQUENCE</scope>
    <source>
        <strain evidence="2">A5-74</strain>
    </source>
</reference>
<gene>
    <name evidence="2" type="ORF">ABLG96_21660</name>
</gene>
<dbReference type="InterPro" id="IPR029016">
    <property type="entry name" value="GAF-like_dom_sf"/>
</dbReference>
<dbReference type="PROSITE" id="PS50887">
    <property type="entry name" value="GGDEF"/>
    <property type="match status" value="1"/>
</dbReference>
<dbReference type="InterPro" id="IPR043128">
    <property type="entry name" value="Rev_trsase/Diguanyl_cyclase"/>
</dbReference>
<dbReference type="Pfam" id="PF00990">
    <property type="entry name" value="GGDEF"/>
    <property type="match status" value="1"/>
</dbReference>
<dbReference type="PANTHER" id="PTHR45138:SF24">
    <property type="entry name" value="DIGUANYLATE CYCLASE DGCC-RELATED"/>
    <property type="match status" value="1"/>
</dbReference>
<dbReference type="InterPro" id="IPR050469">
    <property type="entry name" value="Diguanylate_Cyclase"/>
</dbReference>
<protein>
    <submittedName>
        <fullName evidence="2">Sensor domain-containing diguanylate cyclase</fullName>
    </submittedName>
</protein>
<dbReference type="InterPro" id="IPR029787">
    <property type="entry name" value="Nucleotide_cyclase"/>
</dbReference>
<dbReference type="GO" id="GO:1902201">
    <property type="term" value="P:negative regulation of bacterial-type flagellum-dependent cell motility"/>
    <property type="evidence" value="ECO:0007669"/>
    <property type="project" value="TreeGrafter"/>
</dbReference>
<name>A0AAU8DNB7_9ACTN</name>
<organism evidence="2">
    <name type="scientific">Nakamurella sp. A5-74</name>
    <dbReference type="NCBI Taxonomy" id="3158264"/>
    <lineage>
        <taxon>Bacteria</taxon>
        <taxon>Bacillati</taxon>
        <taxon>Actinomycetota</taxon>
        <taxon>Actinomycetes</taxon>
        <taxon>Nakamurellales</taxon>
        <taxon>Nakamurellaceae</taxon>
        <taxon>Nakamurella</taxon>
    </lineage>
</organism>
<proteinExistence type="predicted"/>
<dbReference type="PANTHER" id="PTHR45138">
    <property type="entry name" value="REGULATORY COMPONENTS OF SENSORY TRANSDUCTION SYSTEM"/>
    <property type="match status" value="1"/>
</dbReference>
<dbReference type="EMBL" id="CP159218">
    <property type="protein sequence ID" value="XCG63754.1"/>
    <property type="molecule type" value="Genomic_DNA"/>
</dbReference>